<sequence length="69" mass="7858">MEDALGIVESIDHILAEQEIKVAISGFLCVKDPMAIRYDLSRVPRAILQLLDNLGDIFPILWDKFWNST</sequence>
<name>A0AAN7ULB2_9PEZI</name>
<accession>A0AAN7ULB2</accession>
<reference evidence="1 2" key="1">
    <citation type="submission" date="2023-10" db="EMBL/GenBank/DDBJ databases">
        <title>Draft genome sequence of Xylaria bambusicola isolate GMP-LS, the root and basal stem rot pathogen of sugarcane in Indonesia.</title>
        <authorList>
            <person name="Selvaraj P."/>
            <person name="Muralishankar V."/>
            <person name="Muruganantham S."/>
            <person name="Sp S."/>
            <person name="Haryani S."/>
            <person name="Lau K.J.X."/>
            <person name="Naqvi N.I."/>
        </authorList>
    </citation>
    <scope>NUCLEOTIDE SEQUENCE [LARGE SCALE GENOMIC DNA]</scope>
    <source>
        <strain evidence="1">GMP-LS</strain>
    </source>
</reference>
<protein>
    <submittedName>
        <fullName evidence="1">Uncharacterized protein</fullName>
    </submittedName>
</protein>
<gene>
    <name evidence="1" type="ORF">RRF57_003748</name>
</gene>
<dbReference type="Proteomes" id="UP001305414">
    <property type="component" value="Unassembled WGS sequence"/>
</dbReference>
<dbReference type="AlphaFoldDB" id="A0AAN7ULB2"/>
<organism evidence="1 2">
    <name type="scientific">Xylaria bambusicola</name>
    <dbReference type="NCBI Taxonomy" id="326684"/>
    <lineage>
        <taxon>Eukaryota</taxon>
        <taxon>Fungi</taxon>
        <taxon>Dikarya</taxon>
        <taxon>Ascomycota</taxon>
        <taxon>Pezizomycotina</taxon>
        <taxon>Sordariomycetes</taxon>
        <taxon>Xylariomycetidae</taxon>
        <taxon>Xylariales</taxon>
        <taxon>Xylariaceae</taxon>
        <taxon>Xylaria</taxon>
    </lineage>
</organism>
<evidence type="ECO:0000313" key="2">
    <source>
        <dbReference type="Proteomes" id="UP001305414"/>
    </source>
</evidence>
<proteinExistence type="predicted"/>
<dbReference type="EMBL" id="JAWHQM010000007">
    <property type="protein sequence ID" value="KAK5628034.1"/>
    <property type="molecule type" value="Genomic_DNA"/>
</dbReference>
<keyword evidence="2" id="KW-1185">Reference proteome</keyword>
<comment type="caution">
    <text evidence="1">The sequence shown here is derived from an EMBL/GenBank/DDBJ whole genome shotgun (WGS) entry which is preliminary data.</text>
</comment>
<evidence type="ECO:0000313" key="1">
    <source>
        <dbReference type="EMBL" id="KAK5628034.1"/>
    </source>
</evidence>